<keyword evidence="6" id="KW-0814">Transposable element</keyword>
<comment type="similarity">
    <text evidence="2 6">Belongs to the transposase mutator family.</text>
</comment>
<evidence type="ECO:0000313" key="10">
    <source>
        <dbReference type="Proteomes" id="UP000254603"/>
    </source>
</evidence>
<dbReference type="EMBL" id="CP065725">
    <property type="protein sequence ID" value="QPT39261.1"/>
    <property type="molecule type" value="Genomic_DNA"/>
</dbReference>
<dbReference type="GO" id="GO:0006313">
    <property type="term" value="P:DNA transposition"/>
    <property type="evidence" value="ECO:0007669"/>
    <property type="project" value="UniProtKB-UniRule"/>
</dbReference>
<dbReference type="PANTHER" id="PTHR33217:SF5">
    <property type="entry name" value="MUTATOR FAMILY TRANSPOSASE"/>
    <property type="match status" value="1"/>
</dbReference>
<dbReference type="PANTHER" id="PTHR33217">
    <property type="entry name" value="TRANSPOSASE FOR INSERTION SEQUENCE ELEMENT IS1081"/>
    <property type="match status" value="1"/>
</dbReference>
<feature type="region of interest" description="Disordered" evidence="7">
    <location>
        <begin position="51"/>
        <end position="76"/>
    </location>
</feature>
<evidence type="ECO:0000256" key="4">
    <source>
        <dbReference type="ARBA" id="ARBA00023125"/>
    </source>
</evidence>
<dbReference type="Pfam" id="PF00872">
    <property type="entry name" value="Transposase_mut"/>
    <property type="match status" value="1"/>
</dbReference>
<dbReference type="EMBL" id="UGSB01000001">
    <property type="protein sequence ID" value="SUA55447.1"/>
    <property type="molecule type" value="Genomic_DNA"/>
</dbReference>
<evidence type="ECO:0000313" key="8">
    <source>
        <dbReference type="EMBL" id="QPT39261.1"/>
    </source>
</evidence>
<accession>A0A378XG43</accession>
<dbReference type="NCBIfam" id="NF033543">
    <property type="entry name" value="transpos_IS256"/>
    <property type="match status" value="1"/>
</dbReference>
<evidence type="ECO:0000313" key="11">
    <source>
        <dbReference type="Proteomes" id="UP000594903"/>
    </source>
</evidence>
<dbReference type="InterPro" id="IPR001207">
    <property type="entry name" value="Transposase_mutator"/>
</dbReference>
<protein>
    <recommendedName>
        <fullName evidence="6">Mutator family transposase</fullName>
    </recommendedName>
</protein>
<evidence type="ECO:0000256" key="2">
    <source>
        <dbReference type="ARBA" id="ARBA00010961"/>
    </source>
</evidence>
<keyword evidence="3 6" id="KW-0815">Transposition</keyword>
<dbReference type="Proteomes" id="UP000594903">
    <property type="component" value="Chromosome"/>
</dbReference>
<dbReference type="GO" id="GO:0004803">
    <property type="term" value="F:transposase activity"/>
    <property type="evidence" value="ECO:0007669"/>
    <property type="project" value="UniProtKB-UniRule"/>
</dbReference>
<dbReference type="RefSeq" id="WP_115063232.1">
    <property type="nucleotide sequence ID" value="NZ_CP065725.1"/>
</dbReference>
<dbReference type="Proteomes" id="UP000254603">
    <property type="component" value="Unassembled WGS sequence"/>
</dbReference>
<dbReference type="AlphaFoldDB" id="A0A378XG43"/>
<evidence type="ECO:0000256" key="5">
    <source>
        <dbReference type="ARBA" id="ARBA00023172"/>
    </source>
</evidence>
<gene>
    <name evidence="8" type="ORF">I6G29_08750</name>
    <name evidence="9" type="ORF">NCTC11997_01814</name>
</gene>
<dbReference type="OrthoDB" id="165209at2"/>
<dbReference type="PROSITE" id="PS01007">
    <property type="entry name" value="TRANSPOSASE_MUTATOR"/>
    <property type="match status" value="1"/>
</dbReference>
<name>A0A378XG43_9BURK</name>
<keyword evidence="4 6" id="KW-0238">DNA-binding</keyword>
<evidence type="ECO:0000256" key="1">
    <source>
        <dbReference type="ARBA" id="ARBA00002190"/>
    </source>
</evidence>
<sequence>MDNDKITELAQAIVKEKMTPEEMDKVFQSLRKQVIESVLEAELDAHLGYSKYAPEGRNSGNSRNGKSRKTLREEKGTFDIAVPRDRNASFEPEIVKRGQTRSGVIDEQIIALYAKGMTTREIAGLIKELYDVDVSPTLISHVTERVIEEVVQWQSRPLDALYPIVYMDCIVLKVRDGKTVKNKSFFLALGINLEGQKELLGIWIAENEGAKFWLSVLTEMQARGLQDILIACVDGLKGFPDAIESVYPETKVQLCIVHMVRNSLRFVSWKDYREVTADLKAVYQAPTEDLALLALAEFKDKWPGYHSIVKSWENHWMNLRTLFEYPEEIRRAIYTTNAIESLNSVIRKATKRHKMFPNDEAALKMVYLAIMNASQRWTMPIRNWRSALNRFSIEFGERVTAHL</sequence>
<keyword evidence="11" id="KW-1185">Reference proteome</keyword>
<evidence type="ECO:0000256" key="7">
    <source>
        <dbReference type="SAM" id="MobiDB-lite"/>
    </source>
</evidence>
<keyword evidence="5 6" id="KW-0233">DNA recombination</keyword>
<evidence type="ECO:0000256" key="3">
    <source>
        <dbReference type="ARBA" id="ARBA00022578"/>
    </source>
</evidence>
<comment type="function">
    <text evidence="1 6">Required for the transposition of the insertion element.</text>
</comment>
<reference evidence="9 10" key="1">
    <citation type="submission" date="2018-06" db="EMBL/GenBank/DDBJ databases">
        <authorList>
            <consortium name="Pathogen Informatics"/>
            <person name="Doyle S."/>
        </authorList>
    </citation>
    <scope>NUCLEOTIDE SEQUENCE [LARGE SCALE GENOMIC DNA]</scope>
    <source>
        <strain evidence="9 10">NCTC11997</strain>
    </source>
</reference>
<organism evidence="9 10">
    <name type="scientific">Oligella ureolytica</name>
    <dbReference type="NCBI Taxonomy" id="90244"/>
    <lineage>
        <taxon>Bacteria</taxon>
        <taxon>Pseudomonadati</taxon>
        <taxon>Pseudomonadota</taxon>
        <taxon>Betaproteobacteria</taxon>
        <taxon>Burkholderiales</taxon>
        <taxon>Alcaligenaceae</taxon>
        <taxon>Oligella</taxon>
    </lineage>
</organism>
<reference evidence="8 11" key="2">
    <citation type="submission" date="2020-12" db="EMBL/GenBank/DDBJ databases">
        <title>FDA dAtabase for Regulatory Grade micrObial Sequences (FDA-ARGOS): Supporting development and validation of Infectious Disease Dx tests.</title>
        <authorList>
            <person name="Sproer C."/>
            <person name="Gronow S."/>
            <person name="Severitt S."/>
            <person name="Schroder I."/>
            <person name="Tallon L."/>
            <person name="Sadzewicz L."/>
            <person name="Zhao X."/>
            <person name="Boylan J."/>
            <person name="Ott S."/>
            <person name="Bowen H."/>
            <person name="Vavikolanu K."/>
            <person name="Mehta A."/>
            <person name="Aluvathingal J."/>
            <person name="Nadendla S."/>
            <person name="Lowell S."/>
            <person name="Myers T."/>
            <person name="Yan Y."/>
            <person name="Sichtig H."/>
        </authorList>
    </citation>
    <scope>NUCLEOTIDE SEQUENCE [LARGE SCALE GENOMIC DNA]</scope>
    <source>
        <strain evidence="8 11">FDAARGOS_872</strain>
    </source>
</reference>
<evidence type="ECO:0000313" key="9">
    <source>
        <dbReference type="EMBL" id="SUA55447.1"/>
    </source>
</evidence>
<dbReference type="GO" id="GO:0003677">
    <property type="term" value="F:DNA binding"/>
    <property type="evidence" value="ECO:0007669"/>
    <property type="project" value="UniProtKB-UniRule"/>
</dbReference>
<evidence type="ECO:0000256" key="6">
    <source>
        <dbReference type="RuleBase" id="RU365089"/>
    </source>
</evidence>
<proteinExistence type="inferred from homology"/>